<feature type="domain" description="PPC" evidence="2">
    <location>
        <begin position="86"/>
        <end position="220"/>
    </location>
</feature>
<accession>A0ABV7K9J1</accession>
<evidence type="ECO:0000259" key="2">
    <source>
        <dbReference type="PROSITE" id="PS51742"/>
    </source>
</evidence>
<sequence>MLRGNKLKSNDEQECKADRAAEGDEKRGVSDRETERTPGATVNEDDGGDRKAGGPDCNKLTHRPAAHKGGENGGGIVTPRSVVNRSASVNKAAVARKRNAEAFRVISNFAAQKNVAAAGGAAIGAFESATVGRSGFLFRSYRMIPVAAQCEVLNAIGDIAGGDDGMPSLYLHGGLSDNLTRGGYLLNGILGPTPEVMVAGTWALRRRKKKAGLRIALTNL</sequence>
<name>A0ABV7K9J1_9HYPH</name>
<keyword evidence="4" id="KW-1185">Reference proteome</keyword>
<dbReference type="Proteomes" id="UP001595583">
    <property type="component" value="Unassembled WGS sequence"/>
</dbReference>
<protein>
    <submittedName>
        <fullName evidence="3">PCC domain-containing protein</fullName>
    </submittedName>
</protein>
<comment type="caution">
    <text evidence="3">The sequence shown here is derived from an EMBL/GenBank/DDBJ whole genome shotgun (WGS) entry which is preliminary data.</text>
</comment>
<evidence type="ECO:0000256" key="1">
    <source>
        <dbReference type="SAM" id="MobiDB-lite"/>
    </source>
</evidence>
<dbReference type="InterPro" id="IPR005175">
    <property type="entry name" value="PPC_dom"/>
</dbReference>
<reference evidence="4" key="1">
    <citation type="journal article" date="2019" name="Int. J. Syst. Evol. Microbiol.">
        <title>The Global Catalogue of Microorganisms (GCM) 10K type strain sequencing project: providing services to taxonomists for standard genome sequencing and annotation.</title>
        <authorList>
            <consortium name="The Broad Institute Genomics Platform"/>
            <consortium name="The Broad Institute Genome Sequencing Center for Infectious Disease"/>
            <person name="Wu L."/>
            <person name="Ma J."/>
        </authorList>
    </citation>
    <scope>NUCLEOTIDE SEQUENCE [LARGE SCALE GENOMIC DNA]</scope>
    <source>
        <strain evidence="4">KCTC 52165</strain>
    </source>
</reference>
<feature type="compositionally biased region" description="Basic and acidic residues" evidence="1">
    <location>
        <begin position="8"/>
        <end position="36"/>
    </location>
</feature>
<evidence type="ECO:0000313" key="4">
    <source>
        <dbReference type="Proteomes" id="UP001595583"/>
    </source>
</evidence>
<gene>
    <name evidence="3" type="ORF">ACFOHJ_02120</name>
</gene>
<dbReference type="EMBL" id="JBHRTK010000001">
    <property type="protein sequence ID" value="MFC3204996.1"/>
    <property type="molecule type" value="Genomic_DNA"/>
</dbReference>
<dbReference type="RefSeq" id="WP_378217978.1">
    <property type="nucleotide sequence ID" value="NZ_JBHRTK010000001.1"/>
</dbReference>
<dbReference type="PROSITE" id="PS51742">
    <property type="entry name" value="PPC"/>
    <property type="match status" value="1"/>
</dbReference>
<dbReference type="Gene3D" id="3.30.1330.80">
    <property type="entry name" value="Hypothetical protein, similar to alpha- acetolactate decarboxylase, domain 2"/>
    <property type="match status" value="1"/>
</dbReference>
<evidence type="ECO:0000313" key="3">
    <source>
        <dbReference type="EMBL" id="MFC3204996.1"/>
    </source>
</evidence>
<organism evidence="3 4">
    <name type="scientific">Aquamicrobium soli</name>
    <dbReference type="NCBI Taxonomy" id="1811518"/>
    <lineage>
        <taxon>Bacteria</taxon>
        <taxon>Pseudomonadati</taxon>
        <taxon>Pseudomonadota</taxon>
        <taxon>Alphaproteobacteria</taxon>
        <taxon>Hyphomicrobiales</taxon>
        <taxon>Phyllobacteriaceae</taxon>
        <taxon>Aquamicrobium</taxon>
    </lineage>
</organism>
<dbReference type="SUPFAM" id="SSF117856">
    <property type="entry name" value="AF0104/ALDC/Ptd012-like"/>
    <property type="match status" value="1"/>
</dbReference>
<feature type="region of interest" description="Disordered" evidence="1">
    <location>
        <begin position="1"/>
        <end position="79"/>
    </location>
</feature>
<dbReference type="Pfam" id="PF03479">
    <property type="entry name" value="PCC"/>
    <property type="match status" value="1"/>
</dbReference>
<proteinExistence type="predicted"/>